<dbReference type="SUPFAM" id="SSF48179">
    <property type="entry name" value="6-phosphogluconate dehydrogenase C-terminal domain-like"/>
    <property type="match status" value="1"/>
</dbReference>
<dbReference type="CDD" id="cd06558">
    <property type="entry name" value="crotonase-like"/>
    <property type="match status" value="1"/>
</dbReference>
<comment type="similarity">
    <text evidence="3">In the N-terminal section; belongs to the enoyl-CoA hydratase/isomerase family.</text>
</comment>
<dbReference type="InterPro" id="IPR050136">
    <property type="entry name" value="FA_oxidation_alpha_subunit"/>
</dbReference>
<evidence type="ECO:0000256" key="2">
    <source>
        <dbReference type="ARBA" id="ARBA00007005"/>
    </source>
</evidence>
<protein>
    <recommendedName>
        <fullName evidence="4">enoyl-CoA hydratase</fullName>
        <ecNumber evidence="4">4.2.1.17</ecNumber>
    </recommendedName>
</protein>
<dbReference type="Proteomes" id="UP000595460">
    <property type="component" value="Chromosome"/>
</dbReference>
<organism evidence="16 17">
    <name type="scientific">Devosia oryziradicis</name>
    <dbReference type="NCBI Taxonomy" id="2801335"/>
    <lineage>
        <taxon>Bacteria</taxon>
        <taxon>Pseudomonadati</taxon>
        <taxon>Pseudomonadota</taxon>
        <taxon>Alphaproteobacteria</taxon>
        <taxon>Hyphomicrobiales</taxon>
        <taxon>Devosiaceae</taxon>
        <taxon>Devosia</taxon>
    </lineage>
</organism>
<feature type="domain" description="3-hydroxyacyl-CoA dehydrogenase NAD binding" evidence="15">
    <location>
        <begin position="316"/>
        <end position="489"/>
    </location>
</feature>
<accession>A0ABX7C315</accession>
<gene>
    <name evidence="16" type="ORF">JI749_05435</name>
</gene>
<dbReference type="PROSITE" id="PS00067">
    <property type="entry name" value="3HCDH"/>
    <property type="match status" value="1"/>
</dbReference>
<comment type="pathway">
    <text evidence="1">Lipid metabolism; fatty acid beta-oxidation.</text>
</comment>
<evidence type="ECO:0000256" key="10">
    <source>
        <dbReference type="ARBA" id="ARBA00023239"/>
    </source>
</evidence>
<dbReference type="SUPFAM" id="SSF52096">
    <property type="entry name" value="ClpP/crotonase"/>
    <property type="match status" value="1"/>
</dbReference>
<reference evidence="16 17" key="1">
    <citation type="submission" date="2021-01" db="EMBL/GenBank/DDBJ databases">
        <title>Genome seq and assembly of Devosia sp. G19.</title>
        <authorList>
            <person name="Chhetri G."/>
        </authorList>
    </citation>
    <scope>NUCLEOTIDE SEQUENCE [LARGE SCALE GENOMIC DNA]</scope>
    <source>
        <strain evidence="16 17">G19</strain>
    </source>
</reference>
<dbReference type="InterPro" id="IPR008927">
    <property type="entry name" value="6-PGluconate_DH-like_C_sf"/>
</dbReference>
<dbReference type="InterPro" id="IPR018376">
    <property type="entry name" value="Enoyl-CoA_hyd/isom_CS"/>
</dbReference>
<evidence type="ECO:0000256" key="5">
    <source>
        <dbReference type="ARBA" id="ARBA00022832"/>
    </source>
</evidence>
<dbReference type="Gene3D" id="3.40.50.720">
    <property type="entry name" value="NAD(P)-binding Rossmann-like Domain"/>
    <property type="match status" value="1"/>
</dbReference>
<dbReference type="InterPro" id="IPR006180">
    <property type="entry name" value="3-OHacyl-CoA_DH_CS"/>
</dbReference>
<keyword evidence="8" id="KW-0520">NAD</keyword>
<evidence type="ECO:0000256" key="13">
    <source>
        <dbReference type="RuleBase" id="RU003707"/>
    </source>
</evidence>
<keyword evidence="17" id="KW-1185">Reference proteome</keyword>
<evidence type="ECO:0000259" key="14">
    <source>
        <dbReference type="Pfam" id="PF00725"/>
    </source>
</evidence>
<dbReference type="Gene3D" id="1.10.1040.50">
    <property type="match status" value="1"/>
</dbReference>
<sequence>MIQPQMPETKNWRFHRDVENLGWLTIDTPGAPVNTLSREAIMELEQLVGRFEELAQTGELAGVILLSGKDSGFIAGADVSEFDAMSDFSVLPEALRRTHALFARIENLKIPVVAGIHGFCLGGGLELALACHYRVAVNDDKTRIGFPEVNLGIFPGFGGTGRSIRQAGPVDAMQIMLTGRMLKAGAARGMNLVDKLVRHRDMLRWEARKAVLGKKKATEAGFAKKVMAMGPLRAYVAGKMKEQAGKKARPEHYPAPFALIDLFEKHGDDWQAMIRGEIDAFVPLMGSDTATNLRRVFFASEGLKKQGTKGARFARVHVIGAGVMGGDIAAWCALRGMSVTLQDIDMERIKPALDRGKKLFKKRLKKKHEVDAAVMRLEADVAGKGVARADVIIEAVVEKLEVKQAIFSGLEGKLKPGAIMATNTSSIELERIAEALKDPARLIGLHFFNPVAQLPLVEVIRSTFNTDAEIGKGAAFALAIGKSPVVVKSAPGFLVNRVLMPYMLGAVQRVEAGESKELLDAAAVAFGMPIGPIELMDTVGLDVGRSVATELRHGVPEGSQFDRLVKDGKLGRKTGEGFYKWVDGKAQKGETPAHADLAGLGRELVKPLVDMTEVVVAEGVVANDTLADIGVIMGTGFAPFLGGPMKARKDGKA</sequence>
<evidence type="ECO:0000256" key="12">
    <source>
        <dbReference type="ARBA" id="ARBA00049556"/>
    </source>
</evidence>
<dbReference type="RefSeq" id="WP_201660387.1">
    <property type="nucleotide sequence ID" value="NZ_CP068047.1"/>
</dbReference>
<evidence type="ECO:0000259" key="15">
    <source>
        <dbReference type="Pfam" id="PF02737"/>
    </source>
</evidence>
<dbReference type="InterPro" id="IPR036291">
    <property type="entry name" value="NAD(P)-bd_dom_sf"/>
</dbReference>
<dbReference type="EC" id="4.2.1.17" evidence="4"/>
<name>A0ABX7C315_9HYPH</name>
<dbReference type="Pfam" id="PF00725">
    <property type="entry name" value="3HCDH"/>
    <property type="match status" value="1"/>
</dbReference>
<comment type="similarity">
    <text evidence="13">Belongs to the enoyl-CoA hydratase/isomerase family.</text>
</comment>
<keyword evidence="9" id="KW-0443">Lipid metabolism</keyword>
<dbReference type="Gene3D" id="3.90.226.10">
    <property type="entry name" value="2-enoyl-CoA Hydratase, Chain A, domain 1"/>
    <property type="match status" value="1"/>
</dbReference>
<evidence type="ECO:0000256" key="9">
    <source>
        <dbReference type="ARBA" id="ARBA00023098"/>
    </source>
</evidence>
<keyword evidence="11" id="KW-0511">Multifunctional enzyme</keyword>
<evidence type="ECO:0000256" key="11">
    <source>
        <dbReference type="ARBA" id="ARBA00023268"/>
    </source>
</evidence>
<evidence type="ECO:0000256" key="7">
    <source>
        <dbReference type="ARBA" id="ARBA00023002"/>
    </source>
</evidence>
<dbReference type="InterPro" id="IPR001753">
    <property type="entry name" value="Enoyl-CoA_hydra/iso"/>
</dbReference>
<dbReference type="Pfam" id="PF02737">
    <property type="entry name" value="3HCDH_N"/>
    <property type="match status" value="1"/>
</dbReference>
<keyword evidence="6" id="KW-0442">Lipid degradation</keyword>
<dbReference type="PANTHER" id="PTHR43612">
    <property type="entry name" value="TRIFUNCTIONAL ENZYME SUBUNIT ALPHA"/>
    <property type="match status" value="1"/>
</dbReference>
<dbReference type="InterPro" id="IPR006176">
    <property type="entry name" value="3-OHacyl-CoA_DH_NAD-bd"/>
</dbReference>
<evidence type="ECO:0000256" key="4">
    <source>
        <dbReference type="ARBA" id="ARBA00012076"/>
    </source>
</evidence>
<comment type="catalytic activity">
    <reaction evidence="12">
        <text>a (3S)-3-hydroxyacyl-CoA + NAD(+) = a 3-oxoacyl-CoA + NADH + H(+)</text>
        <dbReference type="Rhea" id="RHEA:22432"/>
        <dbReference type="ChEBI" id="CHEBI:15378"/>
        <dbReference type="ChEBI" id="CHEBI:57318"/>
        <dbReference type="ChEBI" id="CHEBI:57540"/>
        <dbReference type="ChEBI" id="CHEBI:57945"/>
        <dbReference type="ChEBI" id="CHEBI:90726"/>
        <dbReference type="EC" id="1.1.1.35"/>
    </reaction>
</comment>
<evidence type="ECO:0000313" key="16">
    <source>
        <dbReference type="EMBL" id="QQR37060.1"/>
    </source>
</evidence>
<evidence type="ECO:0000256" key="3">
    <source>
        <dbReference type="ARBA" id="ARBA00008750"/>
    </source>
</evidence>
<evidence type="ECO:0000313" key="17">
    <source>
        <dbReference type="Proteomes" id="UP000595460"/>
    </source>
</evidence>
<keyword evidence="10" id="KW-0456">Lyase</keyword>
<dbReference type="PROSITE" id="PS00166">
    <property type="entry name" value="ENOYL_COA_HYDRATASE"/>
    <property type="match status" value="1"/>
</dbReference>
<comment type="similarity">
    <text evidence="2">In the central section; belongs to the 3-hydroxyacyl-CoA dehydrogenase family.</text>
</comment>
<feature type="domain" description="3-hydroxyacyl-CoA dehydrogenase C-terminal" evidence="14">
    <location>
        <begin position="492"/>
        <end position="581"/>
    </location>
</feature>
<dbReference type="SUPFAM" id="SSF51735">
    <property type="entry name" value="NAD(P)-binding Rossmann-fold domains"/>
    <property type="match status" value="1"/>
</dbReference>
<dbReference type="PANTHER" id="PTHR43612:SF3">
    <property type="entry name" value="TRIFUNCTIONAL ENZYME SUBUNIT ALPHA, MITOCHONDRIAL"/>
    <property type="match status" value="1"/>
</dbReference>
<dbReference type="InterPro" id="IPR006108">
    <property type="entry name" value="3HC_DH_C"/>
</dbReference>
<dbReference type="InterPro" id="IPR029045">
    <property type="entry name" value="ClpP/crotonase-like_dom_sf"/>
</dbReference>
<dbReference type="Pfam" id="PF00378">
    <property type="entry name" value="ECH_1"/>
    <property type="match status" value="1"/>
</dbReference>
<evidence type="ECO:0000256" key="6">
    <source>
        <dbReference type="ARBA" id="ARBA00022963"/>
    </source>
</evidence>
<dbReference type="EMBL" id="CP068047">
    <property type="protein sequence ID" value="QQR37060.1"/>
    <property type="molecule type" value="Genomic_DNA"/>
</dbReference>
<evidence type="ECO:0000256" key="8">
    <source>
        <dbReference type="ARBA" id="ARBA00023027"/>
    </source>
</evidence>
<proteinExistence type="inferred from homology"/>
<evidence type="ECO:0000256" key="1">
    <source>
        <dbReference type="ARBA" id="ARBA00005005"/>
    </source>
</evidence>
<keyword evidence="5" id="KW-0276">Fatty acid metabolism</keyword>
<keyword evidence="7" id="KW-0560">Oxidoreductase</keyword>